<dbReference type="EMBL" id="JAGQAF010000015">
    <property type="protein sequence ID" value="MCE8539718.1"/>
    <property type="molecule type" value="Genomic_DNA"/>
</dbReference>
<dbReference type="RefSeq" id="WP_234221629.1">
    <property type="nucleotide sequence ID" value="NZ_JAGQAF010000015.1"/>
</dbReference>
<dbReference type="AlphaFoldDB" id="A0A9Q3WPG6"/>
<sequence>MKNGLLIMTGLALIGTQALAEYFPSYIKTQAQRAEYRKSVAAEIKVRVVEVATQCWDDPKTAERNVQIIKDQLQRAISYKITSMVDQEFGTVALKCINLHSLERHGWYPQVPAFMTSREKYAWDREQAELTESQLRQAQAEVRAKAKAELEHEISKRVNAACQKLAQHDSVAAYTNATCIASFLVNGLPTE</sequence>
<comment type="caution">
    <text evidence="1">The sequence shown here is derived from an EMBL/GenBank/DDBJ whole genome shotgun (WGS) entry which is preliminary data.</text>
</comment>
<evidence type="ECO:0000313" key="2">
    <source>
        <dbReference type="Proteomes" id="UP000813672"/>
    </source>
</evidence>
<accession>A0A9Q3WPG6</accession>
<organism evidence="1 2">
    <name type="scientific">Ruegeria pomeroyi</name>
    <dbReference type="NCBI Taxonomy" id="89184"/>
    <lineage>
        <taxon>Bacteria</taxon>
        <taxon>Pseudomonadati</taxon>
        <taxon>Pseudomonadota</taxon>
        <taxon>Alphaproteobacteria</taxon>
        <taxon>Rhodobacterales</taxon>
        <taxon>Roseobacteraceae</taxon>
        <taxon>Ruegeria</taxon>
    </lineage>
</organism>
<proteinExistence type="predicted"/>
<protein>
    <submittedName>
        <fullName evidence="1">Uncharacterized protein</fullName>
    </submittedName>
</protein>
<dbReference type="Proteomes" id="UP000813672">
    <property type="component" value="Unassembled WGS sequence"/>
</dbReference>
<gene>
    <name evidence="1" type="ORF">KBY27_19835</name>
</gene>
<name>A0A9Q3WPG6_9RHOB</name>
<evidence type="ECO:0000313" key="1">
    <source>
        <dbReference type="EMBL" id="MCE8539718.1"/>
    </source>
</evidence>
<reference evidence="1" key="1">
    <citation type="journal article" date="2021" name="Environ. Microbiol.">
        <title>Cryptic niche differentiation of novel sediment ecotypes of Rugeria pomeroyi correlates with nitrate respiration.</title>
        <authorList>
            <person name="Lin X."/>
            <person name="McNichol J."/>
            <person name="Chu X."/>
            <person name="Qian Y."/>
            <person name="Luo H."/>
        </authorList>
    </citation>
    <scope>NUCLEOTIDE SEQUENCE</scope>
    <source>
        <strain evidence="1">SZCCDBB064</strain>
    </source>
</reference>